<evidence type="ECO:0000313" key="19">
    <source>
        <dbReference type="EMBL" id="SDM34416.1"/>
    </source>
</evidence>
<evidence type="ECO:0000256" key="13">
    <source>
        <dbReference type="ARBA" id="ARBA00051157"/>
    </source>
</evidence>
<feature type="binding site" evidence="16 17">
    <location>
        <position position="67"/>
    </location>
    <ligand>
        <name>[4Fe-4S] cluster</name>
        <dbReference type="ChEBI" id="CHEBI:49883"/>
        <note>4Fe-4S-S-AdoMet</note>
    </ligand>
</feature>
<keyword evidence="5 16" id="KW-0004">4Fe-4S</keyword>
<dbReference type="SFLD" id="SFLDG01060">
    <property type="entry name" value="BATS_domain_containing"/>
    <property type="match status" value="1"/>
</dbReference>
<feature type="binding site" evidence="16 17">
    <location>
        <position position="136"/>
    </location>
    <ligand>
        <name>[2Fe-2S] cluster</name>
        <dbReference type="ChEBI" id="CHEBI:190135"/>
    </ligand>
</feature>
<evidence type="ECO:0000256" key="3">
    <source>
        <dbReference type="ARBA" id="ARBA00011738"/>
    </source>
</evidence>
<accession>A0A1G9SFZ5</accession>
<dbReference type="CDD" id="cd01335">
    <property type="entry name" value="Radical_SAM"/>
    <property type="match status" value="1"/>
</dbReference>
<evidence type="ECO:0000259" key="18">
    <source>
        <dbReference type="PROSITE" id="PS51918"/>
    </source>
</evidence>
<dbReference type="SFLD" id="SFLDG01278">
    <property type="entry name" value="biotin_synthase_like"/>
    <property type="match status" value="1"/>
</dbReference>
<feature type="binding site" evidence="16 17">
    <location>
        <position position="104"/>
    </location>
    <ligand>
        <name>[2Fe-2S] cluster</name>
        <dbReference type="ChEBI" id="CHEBI:190135"/>
    </ligand>
</feature>
<evidence type="ECO:0000256" key="9">
    <source>
        <dbReference type="ARBA" id="ARBA00022723"/>
    </source>
</evidence>
<evidence type="ECO:0000256" key="15">
    <source>
        <dbReference type="ARBA" id="ARBA00070199"/>
    </source>
</evidence>
<dbReference type="AlphaFoldDB" id="A0A1G9SFZ5"/>
<evidence type="ECO:0000256" key="14">
    <source>
        <dbReference type="ARBA" id="ARBA00057568"/>
    </source>
</evidence>
<dbReference type="InterPro" id="IPR013785">
    <property type="entry name" value="Aldolase_TIM"/>
</dbReference>
<dbReference type="Pfam" id="PF04055">
    <property type="entry name" value="Radical_SAM"/>
    <property type="match status" value="1"/>
</dbReference>
<dbReference type="EMBL" id="FNGW01000009">
    <property type="protein sequence ID" value="SDM34416.1"/>
    <property type="molecule type" value="Genomic_DNA"/>
</dbReference>
<reference evidence="19 20" key="1">
    <citation type="submission" date="2016-10" db="EMBL/GenBank/DDBJ databases">
        <authorList>
            <person name="de Groot N.N."/>
        </authorList>
    </citation>
    <scope>NUCLEOTIDE SEQUENCE [LARGE SCALE GENOMIC DNA]</scope>
    <source>
        <strain evidence="19 20">DSM 797</strain>
    </source>
</reference>
<keyword evidence="10 16" id="KW-0093">Biotin biosynthesis</keyword>
<dbReference type="InterPro" id="IPR007197">
    <property type="entry name" value="rSAM"/>
</dbReference>
<dbReference type="Pfam" id="PF06968">
    <property type="entry name" value="BATS"/>
    <property type="match status" value="1"/>
</dbReference>
<comment type="catalytic activity">
    <reaction evidence="13 16">
        <text>(4R,5S)-dethiobiotin + (sulfur carrier)-SH + 2 reduced [2Fe-2S]-[ferredoxin] + 2 S-adenosyl-L-methionine = (sulfur carrier)-H + biotin + 2 5'-deoxyadenosine + 2 L-methionine + 2 oxidized [2Fe-2S]-[ferredoxin]</text>
        <dbReference type="Rhea" id="RHEA:22060"/>
        <dbReference type="Rhea" id="RHEA-COMP:10000"/>
        <dbReference type="Rhea" id="RHEA-COMP:10001"/>
        <dbReference type="Rhea" id="RHEA-COMP:14737"/>
        <dbReference type="Rhea" id="RHEA-COMP:14739"/>
        <dbReference type="ChEBI" id="CHEBI:17319"/>
        <dbReference type="ChEBI" id="CHEBI:29917"/>
        <dbReference type="ChEBI" id="CHEBI:33737"/>
        <dbReference type="ChEBI" id="CHEBI:33738"/>
        <dbReference type="ChEBI" id="CHEBI:57586"/>
        <dbReference type="ChEBI" id="CHEBI:57844"/>
        <dbReference type="ChEBI" id="CHEBI:59789"/>
        <dbReference type="ChEBI" id="CHEBI:64428"/>
        <dbReference type="ChEBI" id="CHEBI:149473"/>
        <dbReference type="EC" id="2.8.1.6"/>
    </reaction>
</comment>
<evidence type="ECO:0000256" key="4">
    <source>
        <dbReference type="ARBA" id="ARBA00012236"/>
    </source>
</evidence>
<dbReference type="UniPathway" id="UPA00078">
    <property type="reaction ID" value="UER00162"/>
</dbReference>
<dbReference type="GO" id="GO:0009102">
    <property type="term" value="P:biotin biosynthetic process"/>
    <property type="evidence" value="ECO:0007669"/>
    <property type="project" value="UniProtKB-UniRule"/>
</dbReference>
<evidence type="ECO:0000256" key="16">
    <source>
        <dbReference type="HAMAP-Rule" id="MF_01694"/>
    </source>
</evidence>
<keyword evidence="8 16" id="KW-0001">2Fe-2S</keyword>
<dbReference type="InterPro" id="IPR002684">
    <property type="entry name" value="Biotin_synth/BioAB"/>
</dbReference>
<evidence type="ECO:0000256" key="17">
    <source>
        <dbReference type="PIRSR" id="PIRSR001619-1"/>
    </source>
</evidence>
<keyword evidence="20" id="KW-1185">Reference proteome</keyword>
<evidence type="ECO:0000256" key="1">
    <source>
        <dbReference type="ARBA" id="ARBA00004942"/>
    </source>
</evidence>
<dbReference type="InterPro" id="IPR010722">
    <property type="entry name" value="BATS_dom"/>
</dbReference>
<dbReference type="PANTHER" id="PTHR22976:SF2">
    <property type="entry name" value="BIOTIN SYNTHASE, MITOCHONDRIAL"/>
    <property type="match status" value="1"/>
</dbReference>
<evidence type="ECO:0000256" key="6">
    <source>
        <dbReference type="ARBA" id="ARBA00022679"/>
    </source>
</evidence>
<comment type="similarity">
    <text evidence="2 16">Belongs to the radical SAM superfamily. Biotin synthase family.</text>
</comment>
<dbReference type="SMART" id="SM00729">
    <property type="entry name" value="Elp3"/>
    <property type="match status" value="1"/>
</dbReference>
<dbReference type="SFLD" id="SFLDS00029">
    <property type="entry name" value="Radical_SAM"/>
    <property type="match status" value="1"/>
</dbReference>
<name>A0A1G9SFZ5_9FIRM</name>
<dbReference type="GO" id="GO:0051539">
    <property type="term" value="F:4 iron, 4 sulfur cluster binding"/>
    <property type="evidence" value="ECO:0007669"/>
    <property type="project" value="UniProtKB-KW"/>
</dbReference>
<organism evidence="19 20">
    <name type="scientific">Romboutsia lituseburensis DSM 797</name>
    <dbReference type="NCBI Taxonomy" id="1121325"/>
    <lineage>
        <taxon>Bacteria</taxon>
        <taxon>Bacillati</taxon>
        <taxon>Bacillota</taxon>
        <taxon>Clostridia</taxon>
        <taxon>Peptostreptococcales</taxon>
        <taxon>Peptostreptococcaceae</taxon>
        <taxon>Romboutsia</taxon>
    </lineage>
</organism>
<comment type="subunit">
    <text evidence="3 16">Homodimer.</text>
</comment>
<comment type="function">
    <text evidence="14 16">Catalyzes the conversion of dethiobiotin (DTB) to biotin by the insertion of a sulfur atom into dethiobiotin via a radical-based mechanism.</text>
</comment>
<sequence length="317" mass="35598">MIKGLVEKIKSGYSISKEEALQLINYDLNVLSVYANEIREYFMGNQFDLCCIVNGKSGKCSEDCKFCAQSSYHKTNIDIYPLLTTQEFLKDSIYNYEKGVQRYSIVTSGKMLTKSEVDEVCESYNEIHNKVGIKTCASHGLLDEKDLKKLKLAGVQRYHNNLETSRRYFENICSTHTYEDKINTIKSAQKVGLEVCSGGIIGLGESQEDRIDMALELRNLNIKSIPLNLLNYIEGTNIDNSAKITEEEFLKTVAIFRFINPKSLIRLAGGRNLLTKYGKLAFTSGANATITGDMLTTCGSGIDEDIKMIKEMGFKIV</sequence>
<dbReference type="RefSeq" id="WP_330385823.1">
    <property type="nucleotide sequence ID" value="NZ_FNGW01000009.1"/>
</dbReference>
<dbReference type="GO" id="GO:0004076">
    <property type="term" value="F:biotin synthase activity"/>
    <property type="evidence" value="ECO:0007669"/>
    <property type="project" value="UniProtKB-UniRule"/>
</dbReference>
<dbReference type="STRING" id="1121325.SAMN04515677_109105"/>
<dbReference type="InterPro" id="IPR024177">
    <property type="entry name" value="Biotin_synthase"/>
</dbReference>
<evidence type="ECO:0000256" key="5">
    <source>
        <dbReference type="ARBA" id="ARBA00022485"/>
    </source>
</evidence>
<comment type="cofactor">
    <cofactor evidence="16">
        <name>[2Fe-2S] cluster</name>
        <dbReference type="ChEBI" id="CHEBI:190135"/>
    </cofactor>
    <text evidence="16">Binds 1 [2Fe-2S] cluster. The cluster is coordinated with 3 cysteines and 1 arginine.</text>
</comment>
<comment type="cofactor">
    <cofactor evidence="16 17">
        <name>[4Fe-4S] cluster</name>
        <dbReference type="ChEBI" id="CHEBI:49883"/>
    </cofactor>
    <text evidence="16 17">Binds 1 [4Fe-4S] cluster. The cluster is coordinated with 3 cysteines and an exchangeable S-adenosyl-L-methionine.</text>
</comment>
<dbReference type="PROSITE" id="PS51918">
    <property type="entry name" value="RADICAL_SAM"/>
    <property type="match status" value="1"/>
</dbReference>
<dbReference type="GO" id="GO:0051537">
    <property type="term" value="F:2 iron, 2 sulfur cluster binding"/>
    <property type="evidence" value="ECO:0007669"/>
    <property type="project" value="UniProtKB-KW"/>
</dbReference>
<dbReference type="Gene3D" id="3.20.20.70">
    <property type="entry name" value="Aldolase class I"/>
    <property type="match status" value="1"/>
</dbReference>
<keyword evidence="9 16" id="KW-0479">Metal-binding</keyword>
<dbReference type="FunFam" id="3.20.20.70:FF:000026">
    <property type="entry name" value="Biotin synthase"/>
    <property type="match status" value="1"/>
</dbReference>
<dbReference type="InterPro" id="IPR006638">
    <property type="entry name" value="Elp3/MiaA/NifB-like_rSAM"/>
</dbReference>
<dbReference type="Proteomes" id="UP000199068">
    <property type="component" value="Unassembled WGS sequence"/>
</dbReference>
<keyword evidence="7 16" id="KW-0949">S-adenosyl-L-methionine</keyword>
<dbReference type="InterPro" id="IPR058240">
    <property type="entry name" value="rSAM_sf"/>
</dbReference>
<dbReference type="EC" id="2.8.1.6" evidence="4 16"/>
<keyword evidence="11 16" id="KW-0408">Iron</keyword>
<keyword evidence="6 16" id="KW-0808">Transferase</keyword>
<dbReference type="PANTHER" id="PTHR22976">
    <property type="entry name" value="BIOTIN SYNTHASE"/>
    <property type="match status" value="1"/>
</dbReference>
<dbReference type="NCBIfam" id="TIGR00433">
    <property type="entry name" value="bioB"/>
    <property type="match status" value="1"/>
</dbReference>
<dbReference type="GO" id="GO:0005506">
    <property type="term" value="F:iron ion binding"/>
    <property type="evidence" value="ECO:0007669"/>
    <property type="project" value="UniProtKB-UniRule"/>
</dbReference>
<evidence type="ECO:0000256" key="2">
    <source>
        <dbReference type="ARBA" id="ARBA00010765"/>
    </source>
</evidence>
<evidence type="ECO:0000256" key="8">
    <source>
        <dbReference type="ARBA" id="ARBA00022714"/>
    </source>
</evidence>
<proteinExistence type="inferred from homology"/>
<protein>
    <recommendedName>
        <fullName evidence="15 16">Biotin synthase</fullName>
        <ecNumber evidence="4 16">2.8.1.6</ecNumber>
    </recommendedName>
</protein>
<evidence type="ECO:0000256" key="11">
    <source>
        <dbReference type="ARBA" id="ARBA00023004"/>
    </source>
</evidence>
<feature type="domain" description="Radical SAM core" evidence="18">
    <location>
        <begin position="42"/>
        <end position="262"/>
    </location>
</feature>
<feature type="binding site" evidence="16 17">
    <location>
        <position position="64"/>
    </location>
    <ligand>
        <name>[4Fe-4S] cluster</name>
        <dbReference type="ChEBI" id="CHEBI:49883"/>
        <note>4Fe-4S-S-AdoMet</note>
    </ligand>
</feature>
<gene>
    <name evidence="16" type="primary">bioB</name>
    <name evidence="19" type="ORF">SAMN04515677_109105</name>
</gene>
<feature type="binding site" evidence="16 17">
    <location>
        <position position="266"/>
    </location>
    <ligand>
        <name>[2Fe-2S] cluster</name>
        <dbReference type="ChEBI" id="CHEBI:190135"/>
    </ligand>
</feature>
<comment type="cofactor">
    <cofactor evidence="17">
        <name>[2Fe-2S] cluster</name>
        <dbReference type="ChEBI" id="CHEBI:190135"/>
    </cofactor>
    <text evidence="17">Binds 1 [2Fe-2S] cluster. The cluster is coordinated with 3 cysteines and 1 arginine.</text>
</comment>
<evidence type="ECO:0000256" key="10">
    <source>
        <dbReference type="ARBA" id="ARBA00022756"/>
    </source>
</evidence>
<evidence type="ECO:0000256" key="12">
    <source>
        <dbReference type="ARBA" id="ARBA00023014"/>
    </source>
</evidence>
<feature type="binding site" evidence="16 17">
    <location>
        <position position="60"/>
    </location>
    <ligand>
        <name>[4Fe-4S] cluster</name>
        <dbReference type="ChEBI" id="CHEBI:49883"/>
        <note>4Fe-4S-S-AdoMet</note>
    </ligand>
</feature>
<evidence type="ECO:0000313" key="20">
    <source>
        <dbReference type="Proteomes" id="UP000199068"/>
    </source>
</evidence>
<comment type="pathway">
    <text evidence="1 16">Cofactor biosynthesis; biotin biosynthesis; biotin from 7,8-diaminononanoate: step 2/2.</text>
</comment>
<feature type="binding site" evidence="16 17">
    <location>
        <position position="196"/>
    </location>
    <ligand>
        <name>[2Fe-2S] cluster</name>
        <dbReference type="ChEBI" id="CHEBI:190135"/>
    </ligand>
</feature>
<dbReference type="SUPFAM" id="SSF102114">
    <property type="entry name" value="Radical SAM enzymes"/>
    <property type="match status" value="1"/>
</dbReference>
<dbReference type="HAMAP" id="MF_01694">
    <property type="entry name" value="BioB"/>
    <property type="match status" value="1"/>
</dbReference>
<dbReference type="SMART" id="SM00876">
    <property type="entry name" value="BATS"/>
    <property type="match status" value="1"/>
</dbReference>
<evidence type="ECO:0000256" key="7">
    <source>
        <dbReference type="ARBA" id="ARBA00022691"/>
    </source>
</evidence>
<dbReference type="PIRSF" id="PIRSF001619">
    <property type="entry name" value="Biotin_synth"/>
    <property type="match status" value="1"/>
</dbReference>
<keyword evidence="12 16" id="KW-0411">Iron-sulfur</keyword>